<feature type="signal peptide" evidence="1">
    <location>
        <begin position="1"/>
        <end position="18"/>
    </location>
</feature>
<dbReference type="AlphaFoldDB" id="A0A1G5CPL3"/>
<sequence length="168" mass="19598">MKKLICLCALVAYTASNAQESNLHPERSGFILRVPRNVKQTYVQQVNPGPYFAQDKILQLYPHEKVWIEVEIKADTVYSMTSVKENLHPEKTLEIEFCQTVEKGTAKPTQVWIKNPFDRKLVYNSLVYSIEDSKWQSDSHTAKAKWSSNEIWRKETISSVVMKDWKFE</sequence>
<protein>
    <submittedName>
        <fullName evidence="2">Uncharacterized protein</fullName>
    </submittedName>
</protein>
<dbReference type="Proteomes" id="UP000199354">
    <property type="component" value="Unassembled WGS sequence"/>
</dbReference>
<reference evidence="2 3" key="1">
    <citation type="submission" date="2016-10" db="EMBL/GenBank/DDBJ databases">
        <authorList>
            <person name="de Groot N.N."/>
        </authorList>
    </citation>
    <scope>NUCLEOTIDE SEQUENCE [LARGE SCALE GENOMIC DNA]</scope>
    <source>
        <strain evidence="2 3">CGMCC 1.7031</strain>
    </source>
</reference>
<evidence type="ECO:0000313" key="3">
    <source>
        <dbReference type="Proteomes" id="UP000199354"/>
    </source>
</evidence>
<name>A0A1G5CPL3_9FLAO</name>
<dbReference type="RefSeq" id="WP_091140838.1">
    <property type="nucleotide sequence ID" value="NZ_FMVF01000003.1"/>
</dbReference>
<proteinExistence type="predicted"/>
<evidence type="ECO:0000313" key="2">
    <source>
        <dbReference type="EMBL" id="SCY04218.1"/>
    </source>
</evidence>
<dbReference type="EMBL" id="FMVF01000003">
    <property type="protein sequence ID" value="SCY04218.1"/>
    <property type="molecule type" value="Genomic_DNA"/>
</dbReference>
<accession>A0A1G5CPL3</accession>
<dbReference type="OrthoDB" id="1256037at2"/>
<organism evidence="2 3">
    <name type="scientific">Flavobacterium caeni</name>
    <dbReference type="NCBI Taxonomy" id="490189"/>
    <lineage>
        <taxon>Bacteria</taxon>
        <taxon>Pseudomonadati</taxon>
        <taxon>Bacteroidota</taxon>
        <taxon>Flavobacteriia</taxon>
        <taxon>Flavobacteriales</taxon>
        <taxon>Flavobacteriaceae</taxon>
        <taxon>Flavobacterium</taxon>
    </lineage>
</organism>
<evidence type="ECO:0000256" key="1">
    <source>
        <dbReference type="SAM" id="SignalP"/>
    </source>
</evidence>
<keyword evidence="1" id="KW-0732">Signal</keyword>
<gene>
    <name evidence="2" type="ORF">SAMN02927903_00601</name>
</gene>
<feature type="chain" id="PRO_5011757837" evidence="1">
    <location>
        <begin position="19"/>
        <end position="168"/>
    </location>
</feature>
<keyword evidence="3" id="KW-1185">Reference proteome</keyword>